<evidence type="ECO:0000313" key="2">
    <source>
        <dbReference type="EMBL" id="MCM5678776.1"/>
    </source>
</evidence>
<comment type="caution">
    <text evidence="2">The sequence shown here is derived from an EMBL/GenBank/DDBJ whole genome shotgun (WGS) entry which is preliminary data.</text>
</comment>
<organism evidence="2 3">
    <name type="scientific">Caldimonas mangrovi</name>
    <dbReference type="NCBI Taxonomy" id="2944811"/>
    <lineage>
        <taxon>Bacteria</taxon>
        <taxon>Pseudomonadati</taxon>
        <taxon>Pseudomonadota</taxon>
        <taxon>Betaproteobacteria</taxon>
        <taxon>Burkholderiales</taxon>
        <taxon>Sphaerotilaceae</taxon>
        <taxon>Caldimonas</taxon>
    </lineage>
</organism>
<dbReference type="InterPro" id="IPR050356">
    <property type="entry name" value="SulA_CellDiv_inhibitor"/>
</dbReference>
<dbReference type="PANTHER" id="PTHR35369">
    <property type="entry name" value="BLR3025 PROTEIN-RELATED"/>
    <property type="match status" value="1"/>
</dbReference>
<dbReference type="RefSeq" id="WP_251776909.1">
    <property type="nucleotide sequence ID" value="NZ_JAMKFE010000002.1"/>
</dbReference>
<keyword evidence="1" id="KW-0227">DNA damage</keyword>
<proteinExistence type="predicted"/>
<gene>
    <name evidence="2" type="ORF">M8A51_04420</name>
</gene>
<dbReference type="PANTHER" id="PTHR35369:SF2">
    <property type="entry name" value="BLR3025 PROTEIN"/>
    <property type="match status" value="1"/>
</dbReference>
<sequence length="446" mass="49186">MPYWLALITPSSPWPVDARRAPAEPAHDAVQQRAIGCWALQFTPRVVLLDEAVLMDVQPSLRLFGGAQALCLRVQREARDLGCEAMARAPTALAALAFARSAPPSTRAPWRQRLDAMPLAALSAAAEHEALLERLGCRTLGQVHALPRAGLSRRCGAALVEAFDQAYGERPESFDWLALPEVFDARLELPGRVEAAGALMFGARRLLLQMCGWLTARHAGVRHFVLHWRHDFHRPGVDDAGALEVRVAELTREPDHLCRLLSELLAHVPLAGPVGELGLRADEVEPLVPESRGLALDASRAVREGASLAQLLERLSARLGQERVLRPVLYSDHRPEAMQRWVPAAEWQPASRPPAMPEGLPLPGWLLAQPLPLQTRQNRPHYHGTLQLLAGPHRIEAGWWAVQPGAPGRVARDYFVAFNPRAGLLWIYRERMPAGTAGWFLQGVFG</sequence>
<dbReference type="InterPro" id="IPR043502">
    <property type="entry name" value="DNA/RNA_pol_sf"/>
</dbReference>
<dbReference type="EMBL" id="JAMKFE010000002">
    <property type="protein sequence ID" value="MCM5678776.1"/>
    <property type="molecule type" value="Genomic_DNA"/>
</dbReference>
<protein>
    <submittedName>
        <fullName evidence="2">DNA polymerase Y family protein</fullName>
    </submittedName>
</protein>
<dbReference type="CDD" id="cd03468">
    <property type="entry name" value="PolY_like"/>
    <property type="match status" value="1"/>
</dbReference>
<reference evidence="2" key="1">
    <citation type="submission" date="2022-05" db="EMBL/GenBank/DDBJ databases">
        <title>Schlegelella sp. nov., isolated from mangrove soil.</title>
        <authorList>
            <person name="Liu Y."/>
            <person name="Ge X."/>
            <person name="Liu W."/>
        </authorList>
    </citation>
    <scope>NUCLEOTIDE SEQUENCE</scope>
    <source>
        <strain evidence="2">S2-27</strain>
    </source>
</reference>
<name>A0ABT0YJ73_9BURK</name>
<dbReference type="SUPFAM" id="SSF56672">
    <property type="entry name" value="DNA/RNA polymerases"/>
    <property type="match status" value="1"/>
</dbReference>
<dbReference type="Proteomes" id="UP001165541">
    <property type="component" value="Unassembled WGS sequence"/>
</dbReference>
<evidence type="ECO:0000313" key="3">
    <source>
        <dbReference type="Proteomes" id="UP001165541"/>
    </source>
</evidence>
<evidence type="ECO:0000256" key="1">
    <source>
        <dbReference type="ARBA" id="ARBA00022763"/>
    </source>
</evidence>
<accession>A0ABT0YJ73</accession>
<keyword evidence="3" id="KW-1185">Reference proteome</keyword>